<name>A0A3A3FU15_9BURK</name>
<keyword evidence="2" id="KW-1185">Reference proteome</keyword>
<dbReference type="Proteomes" id="UP000265955">
    <property type="component" value="Unassembled WGS sequence"/>
</dbReference>
<protein>
    <submittedName>
        <fullName evidence="1">Uncharacterized protein</fullName>
    </submittedName>
</protein>
<dbReference type="OrthoDB" id="8779576at2"/>
<comment type="caution">
    <text evidence="1">The sequence shown here is derived from an EMBL/GenBank/DDBJ whole genome shotgun (WGS) entry which is preliminary data.</text>
</comment>
<dbReference type="AlphaFoldDB" id="A0A3A3FU15"/>
<reference evidence="2" key="1">
    <citation type="submission" date="2018-09" db="EMBL/GenBank/DDBJ databases">
        <authorList>
            <person name="Zhu H."/>
        </authorList>
    </citation>
    <scope>NUCLEOTIDE SEQUENCE [LARGE SCALE GENOMIC DNA]</scope>
    <source>
        <strain evidence="2">K1R23-30</strain>
    </source>
</reference>
<proteinExistence type="predicted"/>
<accession>A0A3A3FU15</accession>
<gene>
    <name evidence="1" type="ORF">D3871_12695</name>
</gene>
<evidence type="ECO:0000313" key="1">
    <source>
        <dbReference type="EMBL" id="RJF99283.1"/>
    </source>
</evidence>
<sequence>MPMNQEHGRVWKKITDVYQQWDQDRSNLMAIDDLSQRLPDIDPGLIIQTLAEAEAEGKAAASDEGGTFRPVPNY</sequence>
<dbReference type="EMBL" id="QYUO01000001">
    <property type="protein sequence ID" value="RJF99283.1"/>
    <property type="molecule type" value="Genomic_DNA"/>
</dbReference>
<dbReference type="RefSeq" id="WP_119769224.1">
    <property type="nucleotide sequence ID" value="NZ_QYUO01000001.1"/>
</dbReference>
<organism evidence="1 2">
    <name type="scientific">Noviherbaspirillum saxi</name>
    <dbReference type="NCBI Taxonomy" id="2320863"/>
    <lineage>
        <taxon>Bacteria</taxon>
        <taxon>Pseudomonadati</taxon>
        <taxon>Pseudomonadota</taxon>
        <taxon>Betaproteobacteria</taxon>
        <taxon>Burkholderiales</taxon>
        <taxon>Oxalobacteraceae</taxon>
        <taxon>Noviherbaspirillum</taxon>
    </lineage>
</organism>
<evidence type="ECO:0000313" key="2">
    <source>
        <dbReference type="Proteomes" id="UP000265955"/>
    </source>
</evidence>